<gene>
    <name evidence="2" type="ORF">BN1204_024790</name>
</gene>
<feature type="compositionally biased region" description="Polar residues" evidence="1">
    <location>
        <begin position="571"/>
        <end position="588"/>
    </location>
</feature>
<feature type="region of interest" description="Disordered" evidence="1">
    <location>
        <begin position="818"/>
        <end position="904"/>
    </location>
</feature>
<accession>A0A0F7U9Y4</accession>
<feature type="compositionally biased region" description="Basic and acidic residues" evidence="1">
    <location>
        <begin position="459"/>
        <end position="469"/>
    </location>
</feature>
<feature type="region of interest" description="Disordered" evidence="1">
    <location>
        <begin position="103"/>
        <end position="144"/>
    </location>
</feature>
<protein>
    <submittedName>
        <fullName evidence="2">Uncharacterized protein</fullName>
    </submittedName>
</protein>
<reference evidence="2" key="1">
    <citation type="journal article" date="2015" name="PLoS ONE">
        <title>Comprehensive Evaluation of Toxoplasma gondii VEG and Neospora caninum LIV Genomes with Tachyzoite Stage Transcriptome and Proteome Defines Novel Transcript Features.</title>
        <authorList>
            <person name="Ramaprasad A."/>
            <person name="Mourier T."/>
            <person name="Naeem R."/>
            <person name="Malas T.B."/>
            <person name="Moussa E."/>
            <person name="Panigrahi A."/>
            <person name="Vermont S.J."/>
            <person name="Otto T.D."/>
            <person name="Wastling J."/>
            <person name="Pain A."/>
        </authorList>
    </citation>
    <scope>NUCLEOTIDE SEQUENCE</scope>
    <source>
        <strain evidence="2">Liverpool</strain>
    </source>
</reference>
<sequence length="904" mass="100927">MYTAPSYPRCFPTWRATFHFFVLSLLRCAELSTSMWKRFFSLLFLAFFLFSQLGLLHARAGVRLRSYTGRNLGTAPPASPPLWTLKVSPFLAHLREYPSRGLGSLGRRGLGETEARSSENRDRQQGRRSPASTHSRSTLPPLPDRGTFFSAPSFLSASLRRRLSSLVGSASSSFPFFARSTSVSPHRGLVSEKRCLCREENHHASSKARSSRRDGSNSSFLSQALQFLSHRPASASRGSLRLALACNNPQGPEKNTRRWRNGGNPKKLRCFASRRSALFPLRASASESKRVESHGNLLLPRSSCACSAPSPFPFPFPCFLYSFPRLFWKSSSPSASPVPACSPFLSPASSSSVSLSPEGERREEGGNAGSEEDAWRWRGQLRYVDPMREAVEGREKAEEREQANVFSHDVFFEFYGSMEDDEGLKEQAEKALKRKKVMRKHFDDMLEYGRRMYAKRGGKRDEEIARDEDIARDEEEDPRGERRDAHAEDEGEQPVKRGRNRNREDRRERRSREAGAEKGGDPDSHRQGAWPLETLRQDTDEGESETQKSRERGEGESETQKSRERGEGTAEDQQSGEGDTTANSSSPDSAERGARESVGARPGEDEELERLHNENGDSCPGAQPGSSPQSSARSSCARDETSGTWFEAHDAQVDRFMKRTRAAEWEETLKVGEKEVTLVSQAWGRSPCASPRGKRKEKPRPNAATARPEAAEIGDNALPFDDEDDQDLPAIVQSPDRDWLQETWIDGGDAYTPSASQAQLLDSCDFFGSAGGWRSYRRTAAEVDRDMEDMVGAETRQGADFFDAFEQVAEEDEAIEHLLDSRHSRTHRRATGQPREDNVEAFCNLPASSGVDAEKHEVGDGPETESEDSEERERQRVRGGGDSVWEAVAHATETEQPGAGFWET</sequence>
<dbReference type="EMBL" id="LN714482">
    <property type="protein sequence ID" value="CEL66668.1"/>
    <property type="molecule type" value="Genomic_DNA"/>
</dbReference>
<feature type="region of interest" description="Disordered" evidence="1">
    <location>
        <begin position="447"/>
        <end position="651"/>
    </location>
</feature>
<feature type="compositionally biased region" description="Low complexity" evidence="1">
    <location>
        <begin position="618"/>
        <end position="635"/>
    </location>
</feature>
<name>A0A0F7U9Y4_NEOCL</name>
<feature type="compositionally biased region" description="Basic and acidic residues" evidence="1">
    <location>
        <begin position="501"/>
        <end position="526"/>
    </location>
</feature>
<feature type="compositionally biased region" description="Basic and acidic residues" evidence="1">
    <location>
        <begin position="109"/>
        <end position="125"/>
    </location>
</feature>
<evidence type="ECO:0000313" key="2">
    <source>
        <dbReference type="EMBL" id="CEL66668.1"/>
    </source>
</evidence>
<feature type="compositionally biased region" description="Low complexity" evidence="1">
    <location>
        <begin position="347"/>
        <end position="357"/>
    </location>
</feature>
<feature type="region of interest" description="Disordered" evidence="1">
    <location>
        <begin position="680"/>
        <end position="735"/>
    </location>
</feature>
<feature type="compositionally biased region" description="Basic and acidic residues" evidence="1">
    <location>
        <begin position="479"/>
        <end position="488"/>
    </location>
</feature>
<evidence type="ECO:0000256" key="1">
    <source>
        <dbReference type="SAM" id="MobiDB-lite"/>
    </source>
</evidence>
<feature type="compositionally biased region" description="Basic and acidic residues" evidence="1">
    <location>
        <begin position="535"/>
        <end position="568"/>
    </location>
</feature>
<organism evidence="2">
    <name type="scientific">Neospora caninum (strain Liverpool)</name>
    <dbReference type="NCBI Taxonomy" id="572307"/>
    <lineage>
        <taxon>Eukaryota</taxon>
        <taxon>Sar</taxon>
        <taxon>Alveolata</taxon>
        <taxon>Apicomplexa</taxon>
        <taxon>Conoidasida</taxon>
        <taxon>Coccidia</taxon>
        <taxon>Eucoccidiorida</taxon>
        <taxon>Eimeriorina</taxon>
        <taxon>Sarcocystidae</taxon>
        <taxon>Neospora</taxon>
    </lineage>
</organism>
<dbReference type="AlphaFoldDB" id="A0A0F7U9Y4"/>
<proteinExistence type="predicted"/>
<feature type="compositionally biased region" description="Basic and acidic residues" evidence="1">
    <location>
        <begin position="636"/>
        <end position="651"/>
    </location>
</feature>
<feature type="compositionally biased region" description="Acidic residues" evidence="1">
    <location>
        <begin position="860"/>
        <end position="870"/>
    </location>
</feature>
<feature type="region of interest" description="Disordered" evidence="1">
    <location>
        <begin position="347"/>
        <end position="372"/>
    </location>
</feature>